<dbReference type="PANTHER" id="PTHR11040:SF32">
    <property type="entry name" value="ZINC-REGULATED TRANSPORTER 1"/>
    <property type="match status" value="1"/>
</dbReference>
<keyword evidence="4 8" id="KW-0812">Transmembrane</keyword>
<feature type="transmembrane region" description="Helical" evidence="8">
    <location>
        <begin position="283"/>
        <end position="304"/>
    </location>
</feature>
<evidence type="ECO:0000256" key="8">
    <source>
        <dbReference type="RuleBase" id="RU362088"/>
    </source>
</evidence>
<evidence type="ECO:0000256" key="9">
    <source>
        <dbReference type="SAM" id="MobiDB-lite"/>
    </source>
</evidence>
<feature type="transmembrane region" description="Helical" evidence="8">
    <location>
        <begin position="45"/>
        <end position="67"/>
    </location>
</feature>
<evidence type="ECO:0000256" key="6">
    <source>
        <dbReference type="ARBA" id="ARBA00023065"/>
    </source>
</evidence>
<comment type="caution">
    <text evidence="10">The sequence shown here is derived from an EMBL/GenBank/DDBJ whole genome shotgun (WGS) entry which is preliminary data.</text>
</comment>
<dbReference type="GO" id="GO:0071578">
    <property type="term" value="P:zinc ion import across plasma membrane"/>
    <property type="evidence" value="ECO:0007669"/>
    <property type="project" value="TreeGrafter"/>
</dbReference>
<keyword evidence="7 8" id="KW-0472">Membrane</keyword>
<feature type="transmembrane region" description="Helical" evidence="8">
    <location>
        <begin position="252"/>
        <end position="271"/>
    </location>
</feature>
<dbReference type="AlphaFoldDB" id="A0AAN6XWW9"/>
<accession>A0AAN6XWW9</accession>
<protein>
    <submittedName>
        <fullName evidence="10">Zinc-regulated transporter 1</fullName>
    </submittedName>
</protein>
<dbReference type="NCBIfam" id="TIGR00820">
    <property type="entry name" value="zip"/>
    <property type="match status" value="1"/>
</dbReference>
<dbReference type="Proteomes" id="UP001301769">
    <property type="component" value="Unassembled WGS sequence"/>
</dbReference>
<evidence type="ECO:0000256" key="2">
    <source>
        <dbReference type="ARBA" id="ARBA00006939"/>
    </source>
</evidence>
<comment type="similarity">
    <text evidence="2 8">Belongs to the ZIP transporter (TC 2.A.5) family.</text>
</comment>
<feature type="transmembrane region" description="Helical" evidence="8">
    <location>
        <begin position="130"/>
        <end position="149"/>
    </location>
</feature>
<reference evidence="10" key="1">
    <citation type="journal article" date="2023" name="Mol. Phylogenet. Evol.">
        <title>Genome-scale phylogeny and comparative genomics of the fungal order Sordariales.</title>
        <authorList>
            <person name="Hensen N."/>
            <person name="Bonometti L."/>
            <person name="Westerberg I."/>
            <person name="Brannstrom I.O."/>
            <person name="Guillou S."/>
            <person name="Cros-Aarteil S."/>
            <person name="Calhoun S."/>
            <person name="Haridas S."/>
            <person name="Kuo A."/>
            <person name="Mondo S."/>
            <person name="Pangilinan J."/>
            <person name="Riley R."/>
            <person name="LaButti K."/>
            <person name="Andreopoulos B."/>
            <person name="Lipzen A."/>
            <person name="Chen C."/>
            <person name="Yan M."/>
            <person name="Daum C."/>
            <person name="Ng V."/>
            <person name="Clum A."/>
            <person name="Steindorff A."/>
            <person name="Ohm R.A."/>
            <person name="Martin F."/>
            <person name="Silar P."/>
            <person name="Natvig D.O."/>
            <person name="Lalanne C."/>
            <person name="Gautier V."/>
            <person name="Ament-Velasquez S.L."/>
            <person name="Kruys A."/>
            <person name="Hutchinson M.I."/>
            <person name="Powell A.J."/>
            <person name="Barry K."/>
            <person name="Miller A.N."/>
            <person name="Grigoriev I.V."/>
            <person name="Debuchy R."/>
            <person name="Gladieux P."/>
            <person name="Hiltunen Thoren M."/>
            <person name="Johannesson H."/>
        </authorList>
    </citation>
    <scope>NUCLEOTIDE SEQUENCE</scope>
    <source>
        <strain evidence="10">PSN293</strain>
    </source>
</reference>
<dbReference type="GO" id="GO:0000006">
    <property type="term" value="F:high-affinity zinc transmembrane transporter activity"/>
    <property type="evidence" value="ECO:0007669"/>
    <property type="project" value="TreeGrafter"/>
</dbReference>
<proteinExistence type="inferred from homology"/>
<feature type="transmembrane region" description="Helical" evidence="8">
    <location>
        <begin position="343"/>
        <end position="367"/>
    </location>
</feature>
<evidence type="ECO:0000256" key="5">
    <source>
        <dbReference type="ARBA" id="ARBA00022989"/>
    </source>
</evidence>
<keyword evidence="5 8" id="KW-1133">Transmembrane helix</keyword>
<feature type="transmembrane region" description="Helical" evidence="8">
    <location>
        <begin position="316"/>
        <end position="337"/>
    </location>
</feature>
<feature type="transmembrane region" description="Helical" evidence="8">
    <location>
        <begin position="388"/>
        <end position="406"/>
    </location>
</feature>
<dbReference type="GO" id="GO:0005886">
    <property type="term" value="C:plasma membrane"/>
    <property type="evidence" value="ECO:0007669"/>
    <property type="project" value="TreeGrafter"/>
</dbReference>
<dbReference type="InterPro" id="IPR004698">
    <property type="entry name" value="Zn/Fe_permease_fun/pln"/>
</dbReference>
<gene>
    <name evidence="10" type="ORF">QBC37DRAFT_104432</name>
</gene>
<dbReference type="InterPro" id="IPR003689">
    <property type="entry name" value="ZIP"/>
</dbReference>
<evidence type="ECO:0000256" key="3">
    <source>
        <dbReference type="ARBA" id="ARBA00022448"/>
    </source>
</evidence>
<sequence length="409" mass="44777">MADSSTTALDVFDPSNVNLSNVSDELYKQIICFLKARSSPPESNIGLRISALFVILVTASLTTLFPVVTTRVHLFHVPLYVYIFARYFGAGIIIATAFIHLLDPAYEAIGPYTCVGLTKGWKGYSWPPSIAMASAMLIFLLDFGAEWYVERTFGLEHQHKAVEETTPVPDNRSAPSGHPLRSRQLSIVSHHSHQFLHSADQDDELSHPEPEDAESTAGEEKAAVAERDVEIVPSPTTSIAARETERGFRSQIAAFMILEFGVIVHSVIIGLNLGASGDEFTSLYPVVVFHQAFEGLGIGARLSVIPFPPRFTWLPWSFCALYGLSTPLSLAAGLFIAKAYDPASFTASIVSGVLDSISAGILLYTGLVELLARDFLFNPDRTRKTKRICFMLGSLFLGLFLMALLGKWA</sequence>
<evidence type="ECO:0000313" key="10">
    <source>
        <dbReference type="EMBL" id="KAK4207050.1"/>
    </source>
</evidence>
<evidence type="ECO:0000256" key="4">
    <source>
        <dbReference type="ARBA" id="ARBA00022692"/>
    </source>
</evidence>
<keyword evidence="11" id="KW-1185">Reference proteome</keyword>
<evidence type="ECO:0000256" key="1">
    <source>
        <dbReference type="ARBA" id="ARBA00004141"/>
    </source>
</evidence>
<dbReference type="EMBL" id="MU858324">
    <property type="protein sequence ID" value="KAK4207050.1"/>
    <property type="molecule type" value="Genomic_DNA"/>
</dbReference>
<feature type="transmembrane region" description="Helical" evidence="8">
    <location>
        <begin position="79"/>
        <end position="102"/>
    </location>
</feature>
<dbReference type="Pfam" id="PF02535">
    <property type="entry name" value="Zip"/>
    <property type="match status" value="1"/>
</dbReference>
<name>A0AAN6XWW9_9PEZI</name>
<evidence type="ECO:0000256" key="7">
    <source>
        <dbReference type="ARBA" id="ARBA00023136"/>
    </source>
</evidence>
<dbReference type="PANTHER" id="PTHR11040">
    <property type="entry name" value="ZINC/IRON TRANSPORTER"/>
    <property type="match status" value="1"/>
</dbReference>
<comment type="subcellular location">
    <subcellularLocation>
        <location evidence="1 8">Membrane</location>
        <topology evidence="1 8">Multi-pass membrane protein</topology>
    </subcellularLocation>
</comment>
<organism evidence="10 11">
    <name type="scientific">Rhypophila decipiens</name>
    <dbReference type="NCBI Taxonomy" id="261697"/>
    <lineage>
        <taxon>Eukaryota</taxon>
        <taxon>Fungi</taxon>
        <taxon>Dikarya</taxon>
        <taxon>Ascomycota</taxon>
        <taxon>Pezizomycotina</taxon>
        <taxon>Sordariomycetes</taxon>
        <taxon>Sordariomycetidae</taxon>
        <taxon>Sordariales</taxon>
        <taxon>Naviculisporaceae</taxon>
        <taxon>Rhypophila</taxon>
    </lineage>
</organism>
<reference evidence="10" key="2">
    <citation type="submission" date="2023-05" db="EMBL/GenBank/DDBJ databases">
        <authorList>
            <consortium name="Lawrence Berkeley National Laboratory"/>
            <person name="Steindorff A."/>
            <person name="Hensen N."/>
            <person name="Bonometti L."/>
            <person name="Westerberg I."/>
            <person name="Brannstrom I.O."/>
            <person name="Guillou S."/>
            <person name="Cros-Aarteil S."/>
            <person name="Calhoun S."/>
            <person name="Haridas S."/>
            <person name="Kuo A."/>
            <person name="Mondo S."/>
            <person name="Pangilinan J."/>
            <person name="Riley R."/>
            <person name="Labutti K."/>
            <person name="Andreopoulos B."/>
            <person name="Lipzen A."/>
            <person name="Chen C."/>
            <person name="Yanf M."/>
            <person name="Daum C."/>
            <person name="Ng V."/>
            <person name="Clum A."/>
            <person name="Ohm R."/>
            <person name="Martin F."/>
            <person name="Silar P."/>
            <person name="Natvig D."/>
            <person name="Lalanne C."/>
            <person name="Gautier V."/>
            <person name="Ament-Velasquez S.L."/>
            <person name="Kruys A."/>
            <person name="Hutchinson M.I."/>
            <person name="Powell A.J."/>
            <person name="Barry K."/>
            <person name="Miller A.N."/>
            <person name="Grigoriev I.V."/>
            <person name="Debuchy R."/>
            <person name="Gladieux P."/>
            <person name="Thoren M.H."/>
            <person name="Johannesson H."/>
        </authorList>
    </citation>
    <scope>NUCLEOTIDE SEQUENCE</scope>
    <source>
        <strain evidence="10">PSN293</strain>
    </source>
</reference>
<keyword evidence="3 8" id="KW-0813">Transport</keyword>
<evidence type="ECO:0000313" key="11">
    <source>
        <dbReference type="Proteomes" id="UP001301769"/>
    </source>
</evidence>
<keyword evidence="6 8" id="KW-0406">Ion transport</keyword>
<feature type="region of interest" description="Disordered" evidence="9">
    <location>
        <begin position="199"/>
        <end position="224"/>
    </location>
</feature>